<feature type="chain" id="PRO_5037778898" evidence="1">
    <location>
        <begin position="27"/>
        <end position="121"/>
    </location>
</feature>
<reference evidence="3" key="1">
    <citation type="submission" date="2022-11" db="UniProtKB">
        <authorList>
            <consortium name="WormBaseParasite"/>
        </authorList>
    </citation>
    <scope>IDENTIFICATION</scope>
</reference>
<protein>
    <submittedName>
        <fullName evidence="3">Uncharacterized protein</fullName>
    </submittedName>
</protein>
<feature type="signal peptide" evidence="1">
    <location>
        <begin position="1"/>
        <end position="26"/>
    </location>
</feature>
<dbReference type="AlphaFoldDB" id="A0A914Y6S9"/>
<dbReference type="WBParaSite" id="PSU_v2.g14457.t1">
    <property type="protein sequence ID" value="PSU_v2.g14457.t1"/>
    <property type="gene ID" value="PSU_v2.g14457"/>
</dbReference>
<sequence>MAVIPSSSSTLISLLLIITTVSSTYGILCRTGVDTVEGPTVDCLANQCLNTTSPESTVYSCDYSKVCDMIQLRDECVRENDKIICCCYSDECNFGSPFNSAYLYSSTIQIRSLDSHIHPLY</sequence>
<organism evidence="2 3">
    <name type="scientific">Panagrolaimus superbus</name>
    <dbReference type="NCBI Taxonomy" id="310955"/>
    <lineage>
        <taxon>Eukaryota</taxon>
        <taxon>Metazoa</taxon>
        <taxon>Ecdysozoa</taxon>
        <taxon>Nematoda</taxon>
        <taxon>Chromadorea</taxon>
        <taxon>Rhabditida</taxon>
        <taxon>Tylenchina</taxon>
        <taxon>Panagrolaimomorpha</taxon>
        <taxon>Panagrolaimoidea</taxon>
        <taxon>Panagrolaimidae</taxon>
        <taxon>Panagrolaimus</taxon>
    </lineage>
</organism>
<evidence type="ECO:0000313" key="2">
    <source>
        <dbReference type="Proteomes" id="UP000887577"/>
    </source>
</evidence>
<dbReference type="Proteomes" id="UP000887577">
    <property type="component" value="Unplaced"/>
</dbReference>
<accession>A0A914Y6S9</accession>
<name>A0A914Y6S9_9BILA</name>
<evidence type="ECO:0000313" key="3">
    <source>
        <dbReference type="WBParaSite" id="PSU_v2.g14457.t1"/>
    </source>
</evidence>
<keyword evidence="1" id="KW-0732">Signal</keyword>
<keyword evidence="2" id="KW-1185">Reference proteome</keyword>
<proteinExistence type="predicted"/>
<evidence type="ECO:0000256" key="1">
    <source>
        <dbReference type="SAM" id="SignalP"/>
    </source>
</evidence>